<evidence type="ECO:0000313" key="2">
    <source>
        <dbReference type="EMBL" id="MDR7320300.1"/>
    </source>
</evidence>
<organism evidence="2 3">
    <name type="scientific">Catenuloplanes niger</name>
    <dbReference type="NCBI Taxonomy" id="587534"/>
    <lineage>
        <taxon>Bacteria</taxon>
        <taxon>Bacillati</taxon>
        <taxon>Actinomycetota</taxon>
        <taxon>Actinomycetes</taxon>
        <taxon>Micromonosporales</taxon>
        <taxon>Micromonosporaceae</taxon>
        <taxon>Catenuloplanes</taxon>
    </lineage>
</organism>
<evidence type="ECO:0000256" key="1">
    <source>
        <dbReference type="ARBA" id="ARBA00023002"/>
    </source>
</evidence>
<dbReference type="AlphaFoldDB" id="A0AAE3ZKH0"/>
<dbReference type="Gene3D" id="3.50.50.60">
    <property type="entry name" value="FAD/NAD(P)-binding domain"/>
    <property type="match status" value="1"/>
</dbReference>
<dbReference type="PANTHER" id="PTHR43539">
    <property type="entry name" value="FLAVIN-BINDING MONOOXYGENASE-LIKE PROTEIN (AFU_ORTHOLOGUE AFUA_4G09220)"/>
    <property type="match status" value="1"/>
</dbReference>
<dbReference type="RefSeq" id="WP_310408745.1">
    <property type="nucleotide sequence ID" value="NZ_JAVDYC010000001.1"/>
</dbReference>
<accession>A0AAE3ZKH0</accession>
<dbReference type="PRINTS" id="PR00469">
    <property type="entry name" value="PNDRDTASEII"/>
</dbReference>
<dbReference type="Pfam" id="PF13738">
    <property type="entry name" value="Pyr_redox_3"/>
    <property type="match status" value="1"/>
</dbReference>
<dbReference type="SUPFAM" id="SSF51905">
    <property type="entry name" value="FAD/NAD(P)-binding domain"/>
    <property type="match status" value="2"/>
</dbReference>
<proteinExistence type="predicted"/>
<dbReference type="PANTHER" id="PTHR43539:SF78">
    <property type="entry name" value="FLAVIN-CONTAINING MONOOXYGENASE"/>
    <property type="match status" value="1"/>
</dbReference>
<dbReference type="Proteomes" id="UP001183629">
    <property type="component" value="Unassembled WGS sequence"/>
</dbReference>
<gene>
    <name evidence="2" type="ORF">J2S44_000550</name>
</gene>
<dbReference type="GO" id="GO:0004497">
    <property type="term" value="F:monooxygenase activity"/>
    <property type="evidence" value="ECO:0007669"/>
    <property type="project" value="TreeGrafter"/>
</dbReference>
<keyword evidence="3" id="KW-1185">Reference proteome</keyword>
<name>A0AAE3ZKH0_9ACTN</name>
<reference evidence="2 3" key="1">
    <citation type="submission" date="2023-07" db="EMBL/GenBank/DDBJ databases">
        <title>Sequencing the genomes of 1000 actinobacteria strains.</title>
        <authorList>
            <person name="Klenk H.-P."/>
        </authorList>
    </citation>
    <scope>NUCLEOTIDE SEQUENCE [LARGE SCALE GENOMIC DNA]</scope>
    <source>
        <strain evidence="2 3">DSM 44711</strain>
    </source>
</reference>
<dbReference type="InterPro" id="IPR036188">
    <property type="entry name" value="FAD/NAD-bd_sf"/>
</dbReference>
<dbReference type="PRINTS" id="PR00368">
    <property type="entry name" value="FADPNR"/>
</dbReference>
<dbReference type="InterPro" id="IPR050982">
    <property type="entry name" value="Auxin_biosynth/cation_transpt"/>
</dbReference>
<keyword evidence="1" id="KW-0560">Oxidoreductase</keyword>
<dbReference type="GO" id="GO:0050660">
    <property type="term" value="F:flavin adenine dinucleotide binding"/>
    <property type="evidence" value="ECO:0007669"/>
    <property type="project" value="TreeGrafter"/>
</dbReference>
<sequence length="324" mass="33963">MGTTVVVGAGAAGLATAVRLRRHDPVVLDAGARVGDSWRHRYAGLRLFTPARFCALPGVPLPGDPGAHPAKDDYADYLEAYADRQRIGVRLGTTVRAHRFRDGRHHLTLGDGGSLVADRLVWAAGAHAVPVVPPFAAALDPAIHQVHSAAFRDGAGIGDGPVLVVGAGQSGADLASLLAATHRTCLAGPRTGTVPLAVARSRAVRALYRLPVPGERARRFLRRRAGPLVWHTARSLAAAGVVRVPRVTGVRDGLPVLADGRVLPVATVVWCTGLRPRLDWLDPRADGVPSLGFVGLPFQHTLSSGTLGGMAPDAARVARRLGPH</sequence>
<protein>
    <submittedName>
        <fullName evidence="2">Flavoprotein involved in K+ transport</fullName>
    </submittedName>
</protein>
<dbReference type="EMBL" id="JAVDYC010000001">
    <property type="protein sequence ID" value="MDR7320300.1"/>
    <property type="molecule type" value="Genomic_DNA"/>
</dbReference>
<evidence type="ECO:0000313" key="3">
    <source>
        <dbReference type="Proteomes" id="UP001183629"/>
    </source>
</evidence>
<comment type="caution">
    <text evidence="2">The sequence shown here is derived from an EMBL/GenBank/DDBJ whole genome shotgun (WGS) entry which is preliminary data.</text>
</comment>